<dbReference type="NCBIfam" id="NF006718">
    <property type="entry name" value="PRK09256.1"/>
    <property type="match status" value="1"/>
</dbReference>
<dbReference type="InterPro" id="IPR000352">
    <property type="entry name" value="Pep_chain_release_fac_I"/>
</dbReference>
<gene>
    <name evidence="4" type="primary">arfB</name>
    <name evidence="4" type="ORF">ACFQRF_11595</name>
</gene>
<dbReference type="EC" id="3.1.1.29" evidence="4"/>
<evidence type="ECO:0000256" key="1">
    <source>
        <dbReference type="ARBA" id="ARBA00010835"/>
    </source>
</evidence>
<dbReference type="EMBL" id="JBHTBH010000005">
    <property type="protein sequence ID" value="MFC7328387.1"/>
    <property type="molecule type" value="Genomic_DNA"/>
</dbReference>
<comment type="similarity">
    <text evidence="1">Belongs to the prokaryotic/mitochondrial release factor family.</text>
</comment>
<keyword evidence="4" id="KW-0378">Hydrolase</keyword>
<dbReference type="Gene3D" id="3.30.160.20">
    <property type="match status" value="1"/>
</dbReference>
<organism evidence="4 5">
    <name type="scientific">Marinactinospora rubrisoli</name>
    <dbReference type="NCBI Taxonomy" id="2715399"/>
    <lineage>
        <taxon>Bacteria</taxon>
        <taxon>Bacillati</taxon>
        <taxon>Actinomycetota</taxon>
        <taxon>Actinomycetes</taxon>
        <taxon>Streptosporangiales</taxon>
        <taxon>Nocardiopsidaceae</taxon>
        <taxon>Marinactinospora</taxon>
    </lineage>
</organism>
<evidence type="ECO:0000259" key="3">
    <source>
        <dbReference type="Pfam" id="PF00472"/>
    </source>
</evidence>
<comment type="caution">
    <text evidence="4">The sequence shown here is derived from an EMBL/GenBank/DDBJ whole genome shotgun (WGS) entry which is preliminary data.</text>
</comment>
<proteinExistence type="inferred from homology"/>
<keyword evidence="5" id="KW-1185">Reference proteome</keyword>
<dbReference type="GO" id="GO:0004045">
    <property type="term" value="F:peptidyl-tRNA hydrolase activity"/>
    <property type="evidence" value="ECO:0007669"/>
    <property type="project" value="UniProtKB-EC"/>
</dbReference>
<dbReference type="SUPFAM" id="SSF75620">
    <property type="entry name" value="Release factor"/>
    <property type="match status" value="1"/>
</dbReference>
<protein>
    <submittedName>
        <fullName evidence="4">Alternative ribosome rescue aminoacyl-tRNA hydrolase ArfB</fullName>
        <ecNumber evidence="4">3.1.1.29</ecNumber>
    </submittedName>
</protein>
<evidence type="ECO:0000256" key="2">
    <source>
        <dbReference type="SAM" id="MobiDB-lite"/>
    </source>
</evidence>
<dbReference type="Proteomes" id="UP001596540">
    <property type="component" value="Unassembled WGS sequence"/>
</dbReference>
<dbReference type="RefSeq" id="WP_379871049.1">
    <property type="nucleotide sequence ID" value="NZ_JBHTBH010000005.1"/>
</dbReference>
<evidence type="ECO:0000313" key="4">
    <source>
        <dbReference type="EMBL" id="MFC7328387.1"/>
    </source>
</evidence>
<feature type="compositionally biased region" description="Basic and acidic residues" evidence="2">
    <location>
        <begin position="134"/>
        <end position="144"/>
    </location>
</feature>
<sequence>MTGGARDSRRVPIAIPEDELRWRFSRSSGPGGQHVNTSDTRVTVSFDVAASAALRPEQRERVLRRLAGRLADGVLAVTAQEHRSQTRNRETARQRLTEIVSEAAAPGPRTRRPTRPTRASRERRLAAKRRRSDVKRTRSRNADD</sequence>
<name>A0ABW2KEM0_9ACTN</name>
<evidence type="ECO:0000313" key="5">
    <source>
        <dbReference type="Proteomes" id="UP001596540"/>
    </source>
</evidence>
<dbReference type="Pfam" id="PF00472">
    <property type="entry name" value="RF-1"/>
    <property type="match status" value="1"/>
</dbReference>
<dbReference type="PANTHER" id="PTHR47814:SF1">
    <property type="entry name" value="PEPTIDYL-TRNA HYDROLASE ARFB"/>
    <property type="match status" value="1"/>
</dbReference>
<feature type="domain" description="Prokaryotic-type class I peptide chain release factors" evidence="3">
    <location>
        <begin position="11"/>
        <end position="138"/>
    </location>
</feature>
<dbReference type="PANTHER" id="PTHR47814">
    <property type="entry name" value="PEPTIDYL-TRNA HYDROLASE ARFB"/>
    <property type="match status" value="1"/>
</dbReference>
<dbReference type="InterPro" id="IPR045853">
    <property type="entry name" value="Pep_chain_release_fac_I_sf"/>
</dbReference>
<accession>A0ABW2KEM0</accession>
<feature type="region of interest" description="Disordered" evidence="2">
    <location>
        <begin position="99"/>
        <end position="144"/>
    </location>
</feature>
<reference evidence="5" key="1">
    <citation type="journal article" date="2019" name="Int. J. Syst. Evol. Microbiol.">
        <title>The Global Catalogue of Microorganisms (GCM) 10K type strain sequencing project: providing services to taxonomists for standard genome sequencing and annotation.</title>
        <authorList>
            <consortium name="The Broad Institute Genomics Platform"/>
            <consortium name="The Broad Institute Genome Sequencing Center for Infectious Disease"/>
            <person name="Wu L."/>
            <person name="Ma J."/>
        </authorList>
    </citation>
    <scope>NUCLEOTIDE SEQUENCE [LARGE SCALE GENOMIC DNA]</scope>
    <source>
        <strain evidence="5">CGMCC 4.7382</strain>
    </source>
</reference>